<keyword evidence="1" id="KW-0812">Transmembrane</keyword>
<feature type="transmembrane region" description="Helical" evidence="1">
    <location>
        <begin position="35"/>
        <end position="55"/>
    </location>
</feature>
<dbReference type="EMBL" id="KY290948">
    <property type="protein sequence ID" value="APU00591.1"/>
    <property type="molecule type" value="Genomic_DNA"/>
</dbReference>
<keyword evidence="1" id="KW-0472">Membrane</keyword>
<evidence type="ECO:0000313" key="3">
    <source>
        <dbReference type="Proteomes" id="UP000222894"/>
    </source>
</evidence>
<protein>
    <submittedName>
        <fullName evidence="2">Uncharacterized protein</fullName>
    </submittedName>
</protein>
<name>A0A219Y9E3_9CAUD</name>
<proteinExistence type="predicted"/>
<evidence type="ECO:0000256" key="1">
    <source>
        <dbReference type="SAM" id="Phobius"/>
    </source>
</evidence>
<reference evidence="2 3" key="1">
    <citation type="journal article" date="2017" name="Sci. Rep.">
        <title>Characterization and diversity of phages infecting Aeromonas salmonicida subsp. salmonicida.</title>
        <authorList>
            <person name="Vincent A.T."/>
            <person name="Paquet V.E."/>
            <person name="Bernatchez A."/>
            <person name="Tremblay D.M."/>
            <person name="Moineau S."/>
            <person name="Charette S.J."/>
        </authorList>
    </citation>
    <scope>NUCLEOTIDE SEQUENCE [LARGE SCALE GENOMIC DNA]</scope>
</reference>
<evidence type="ECO:0000313" key="2">
    <source>
        <dbReference type="EMBL" id="APU00591.1"/>
    </source>
</evidence>
<sequence>MLLVYQVIAVIVFICSFLGDYKRYSDTPSEVFGNIFGSLLVGLLWPLAIVIRFILSLR</sequence>
<accession>A0A219Y9E3</accession>
<dbReference type="Proteomes" id="UP000222894">
    <property type="component" value="Genome"/>
</dbReference>
<keyword evidence="1" id="KW-1133">Transmembrane helix</keyword>
<organism evidence="2 3">
    <name type="scientific">Aeromonas phage 44RR2.8t.2</name>
    <dbReference type="NCBI Taxonomy" id="1932900"/>
    <lineage>
        <taxon>Viruses</taxon>
        <taxon>Duplodnaviria</taxon>
        <taxon>Heunggongvirae</taxon>
        <taxon>Uroviricota</taxon>
        <taxon>Caudoviricetes</taxon>
        <taxon>Pantevenvirales</taxon>
        <taxon>Straboviridae</taxon>
        <taxon>Biquartavirus</taxon>
        <taxon>Biquartavirus 44RR2</taxon>
    </lineage>
</organism>